<keyword evidence="3" id="KW-0813">Transport</keyword>
<dbReference type="Gene3D" id="2.40.50.100">
    <property type="match status" value="1"/>
</dbReference>
<dbReference type="Pfam" id="PF25967">
    <property type="entry name" value="RND-MFP_C"/>
    <property type="match status" value="1"/>
</dbReference>
<feature type="domain" description="Multidrug resistance protein MdtA-like C-terminal permuted SH3" evidence="7">
    <location>
        <begin position="268"/>
        <end position="323"/>
    </location>
</feature>
<dbReference type="RefSeq" id="WP_006296531.1">
    <property type="nucleotide sequence ID" value="NZ_AEGR01000029.1"/>
</dbReference>
<dbReference type="PANTHER" id="PTHR30469:SF18">
    <property type="entry name" value="RESISTANCE-NODULATION-CELL DIVISION (RND) EFFLUX MEMBRANE FUSION PROTEIN-RELATED"/>
    <property type="match status" value="1"/>
</dbReference>
<dbReference type="InterPro" id="IPR006143">
    <property type="entry name" value="RND_pump_MFP"/>
</dbReference>
<evidence type="ECO:0000256" key="1">
    <source>
        <dbReference type="ARBA" id="ARBA00004196"/>
    </source>
</evidence>
<dbReference type="Pfam" id="PF25917">
    <property type="entry name" value="BSH_RND"/>
    <property type="match status" value="1"/>
</dbReference>
<dbReference type="GO" id="GO:1990281">
    <property type="term" value="C:efflux pump complex"/>
    <property type="evidence" value="ECO:0007669"/>
    <property type="project" value="TreeGrafter"/>
</dbReference>
<evidence type="ECO:0000256" key="3">
    <source>
        <dbReference type="ARBA" id="ARBA00022448"/>
    </source>
</evidence>
<dbReference type="SUPFAM" id="SSF111369">
    <property type="entry name" value="HlyD-like secretion proteins"/>
    <property type="match status" value="1"/>
</dbReference>
<dbReference type="InterPro" id="IPR058792">
    <property type="entry name" value="Beta-barrel_RND_2"/>
</dbReference>
<evidence type="ECO:0000256" key="4">
    <source>
        <dbReference type="SAM" id="SignalP"/>
    </source>
</evidence>
<comment type="caution">
    <text evidence="8">The sequence shown here is derived from an EMBL/GenBank/DDBJ whole genome shotgun (WGS) entry which is preliminary data.</text>
</comment>
<protein>
    <submittedName>
        <fullName evidence="8">RND family efflux transporter MFP subunit</fullName>
    </submittedName>
</protein>
<evidence type="ECO:0000313" key="9">
    <source>
        <dbReference type="Proteomes" id="UP000016368"/>
    </source>
</evidence>
<keyword evidence="4" id="KW-0732">Signal</keyword>
<feature type="signal peptide" evidence="4">
    <location>
        <begin position="1"/>
        <end position="35"/>
    </location>
</feature>
<keyword evidence="9" id="KW-1185">Reference proteome</keyword>
<gene>
    <name evidence="8" type="ORF">HGR_02758</name>
</gene>
<dbReference type="Gene3D" id="1.10.287.470">
    <property type="entry name" value="Helix hairpin bin"/>
    <property type="match status" value="1"/>
</dbReference>
<evidence type="ECO:0000256" key="2">
    <source>
        <dbReference type="ARBA" id="ARBA00009477"/>
    </source>
</evidence>
<dbReference type="InterPro" id="IPR058627">
    <property type="entry name" value="MdtA-like_C"/>
</dbReference>
<dbReference type="OrthoDB" id="9806939at2"/>
<comment type="similarity">
    <text evidence="2">Belongs to the membrane fusion protein (MFP) (TC 8.A.1) family.</text>
</comment>
<dbReference type="STRING" id="887062.HGR_02758"/>
<feature type="domain" description="Multidrug resistance protein MdtA-like barrel-sandwich hybrid" evidence="5">
    <location>
        <begin position="70"/>
        <end position="177"/>
    </location>
</feature>
<sequence length="331" mass="35442">MHYRSTFSRRASLNAWVAAALSVAIWPLSVQGAQAVPQDVQASPPPSIVVRAAAQPRWVSLEATVEAVRETTVSAQVQGAILELRVKAGDTVRAGQPLVRIDGEAAQVQRDVAAKEYERQRQLFDQQFISQGALDRALAQARASQVQTDFHVLTAPYAGVVREVPVALGDMAMPGRPLLVLYDPAALRVTVSVPQALLSSVGTEPVLRYELNGQPSRIVESTRLLPAVDPVSHTAQLRFDLPKSASGVVPGMYVRVWLAAPEQAAGRILVPATALVRRGDMTGVYVVGAGGQARLRQVRPGPAEGERVEILSGVADGDRVVTDAQRALRLP</sequence>
<organism evidence="8 9">
    <name type="scientific">Hylemonella gracilis ATCC 19624</name>
    <dbReference type="NCBI Taxonomy" id="887062"/>
    <lineage>
        <taxon>Bacteria</taxon>
        <taxon>Pseudomonadati</taxon>
        <taxon>Pseudomonadota</taxon>
        <taxon>Betaproteobacteria</taxon>
        <taxon>Burkholderiales</taxon>
        <taxon>Comamonadaceae</taxon>
        <taxon>Hylemonella</taxon>
    </lineage>
</organism>
<dbReference type="Pfam" id="PF25954">
    <property type="entry name" value="Beta-barrel_RND_2"/>
    <property type="match status" value="1"/>
</dbReference>
<evidence type="ECO:0000259" key="5">
    <source>
        <dbReference type="Pfam" id="PF25917"/>
    </source>
</evidence>
<dbReference type="GO" id="GO:0015562">
    <property type="term" value="F:efflux transmembrane transporter activity"/>
    <property type="evidence" value="ECO:0007669"/>
    <property type="project" value="TreeGrafter"/>
</dbReference>
<reference evidence="8 9" key="1">
    <citation type="journal article" date="2011" name="EMBO J.">
        <title>Structural diversity of bacterial flagellar motors.</title>
        <authorList>
            <person name="Chen S."/>
            <person name="Beeby M."/>
            <person name="Murphy G.E."/>
            <person name="Leadbetter J.R."/>
            <person name="Hendrixson D.R."/>
            <person name="Briegel A."/>
            <person name="Li Z."/>
            <person name="Shi J."/>
            <person name="Tocheva E.I."/>
            <person name="Muller A."/>
            <person name="Dobro M.J."/>
            <person name="Jensen G.J."/>
        </authorList>
    </citation>
    <scope>NUCLEOTIDE SEQUENCE [LARGE SCALE GENOMIC DNA]</scope>
    <source>
        <strain evidence="8 9">ATCC 19624</strain>
    </source>
</reference>
<dbReference type="EMBL" id="AEGR01000029">
    <property type="protein sequence ID" value="EGI78207.1"/>
    <property type="molecule type" value="Genomic_DNA"/>
</dbReference>
<dbReference type="AlphaFoldDB" id="F3KQ39"/>
<dbReference type="Gene3D" id="2.40.420.20">
    <property type="match status" value="1"/>
</dbReference>
<evidence type="ECO:0000259" key="7">
    <source>
        <dbReference type="Pfam" id="PF25967"/>
    </source>
</evidence>
<dbReference type="NCBIfam" id="TIGR01730">
    <property type="entry name" value="RND_mfp"/>
    <property type="match status" value="1"/>
</dbReference>
<accession>F3KQ39</accession>
<feature type="chain" id="PRO_5003298264" evidence="4">
    <location>
        <begin position="36"/>
        <end position="331"/>
    </location>
</feature>
<proteinExistence type="inferred from homology"/>
<dbReference type="InterPro" id="IPR058625">
    <property type="entry name" value="MdtA-like_BSH"/>
</dbReference>
<feature type="domain" description="CusB-like beta-barrel" evidence="6">
    <location>
        <begin position="189"/>
        <end position="260"/>
    </location>
</feature>
<dbReference type="Gene3D" id="2.40.30.170">
    <property type="match status" value="1"/>
</dbReference>
<name>F3KQ39_9BURK</name>
<evidence type="ECO:0000313" key="8">
    <source>
        <dbReference type="EMBL" id="EGI78207.1"/>
    </source>
</evidence>
<evidence type="ECO:0000259" key="6">
    <source>
        <dbReference type="Pfam" id="PF25954"/>
    </source>
</evidence>
<comment type="subcellular location">
    <subcellularLocation>
        <location evidence="1">Cell envelope</location>
    </subcellularLocation>
</comment>
<dbReference type="PANTHER" id="PTHR30469">
    <property type="entry name" value="MULTIDRUG RESISTANCE PROTEIN MDTA"/>
    <property type="match status" value="1"/>
</dbReference>
<dbReference type="eggNOG" id="COG0845">
    <property type="taxonomic scope" value="Bacteria"/>
</dbReference>
<dbReference type="Proteomes" id="UP000016368">
    <property type="component" value="Unassembled WGS sequence"/>
</dbReference>